<dbReference type="GO" id="GO:0000160">
    <property type="term" value="P:phosphorelay signal transduction system"/>
    <property type="evidence" value="ECO:0007669"/>
    <property type="project" value="UniProtKB-KW"/>
</dbReference>
<dbReference type="PANTHER" id="PTHR24421:SF10">
    <property type="entry name" value="NITRATE_NITRITE SENSOR PROTEIN NARQ"/>
    <property type="match status" value="1"/>
</dbReference>
<sequence length="162" mass="17194">MPIEYRLTAVDRAPDAVDGRMLDPLPVTLHAELDQLLDRFRAGGAELVVVLQPDPLPRLPALIDQVAYRVVAEALTNASRHGAELPTDLRITATQEQPTIRVRSALLDRSAPTDRSAAATVGTGHGLSNLLGRVTAAGGRFSAGVDDGRWSVDCVLPLEGSA</sequence>
<dbReference type="InterPro" id="IPR050482">
    <property type="entry name" value="Sensor_HK_TwoCompSys"/>
</dbReference>
<evidence type="ECO:0000256" key="4">
    <source>
        <dbReference type="ARBA" id="ARBA00022777"/>
    </source>
</evidence>
<dbReference type="InterPro" id="IPR036890">
    <property type="entry name" value="HATPase_C_sf"/>
</dbReference>
<protein>
    <recommendedName>
        <fullName evidence="2">histidine kinase</fullName>
        <ecNumber evidence="2">2.7.13.3</ecNumber>
    </recommendedName>
</protein>
<dbReference type="RefSeq" id="WP_353648005.1">
    <property type="nucleotide sequence ID" value="NZ_CP159218.1"/>
</dbReference>
<dbReference type="EC" id="2.7.13.3" evidence="2"/>
<evidence type="ECO:0000256" key="3">
    <source>
        <dbReference type="ARBA" id="ARBA00022679"/>
    </source>
</evidence>
<name>A0AAU8DLL4_9ACTN</name>
<keyword evidence="4" id="KW-0418">Kinase</keyword>
<dbReference type="SUPFAM" id="SSF55874">
    <property type="entry name" value="ATPase domain of HSP90 chaperone/DNA topoisomerase II/histidine kinase"/>
    <property type="match status" value="1"/>
</dbReference>
<dbReference type="PANTHER" id="PTHR24421">
    <property type="entry name" value="NITRATE/NITRITE SENSOR PROTEIN NARX-RELATED"/>
    <property type="match status" value="1"/>
</dbReference>
<gene>
    <name evidence="6" type="ORF">ABLG96_14145</name>
</gene>
<evidence type="ECO:0000256" key="2">
    <source>
        <dbReference type="ARBA" id="ARBA00012438"/>
    </source>
</evidence>
<dbReference type="EMBL" id="CP159218">
    <property type="protein sequence ID" value="XCG62390.1"/>
    <property type="molecule type" value="Genomic_DNA"/>
</dbReference>
<proteinExistence type="predicted"/>
<keyword evidence="5" id="KW-0902">Two-component regulatory system</keyword>
<dbReference type="AlphaFoldDB" id="A0AAU8DLL4"/>
<reference evidence="6" key="1">
    <citation type="submission" date="2024-05" db="EMBL/GenBank/DDBJ databases">
        <authorList>
            <person name="Cai S.Y."/>
            <person name="Jin L.M."/>
            <person name="Li H.R."/>
        </authorList>
    </citation>
    <scope>NUCLEOTIDE SEQUENCE</scope>
    <source>
        <strain evidence="6">A5-74</strain>
    </source>
</reference>
<accession>A0AAU8DLL4</accession>
<organism evidence="6">
    <name type="scientific">Nakamurella sp. A5-74</name>
    <dbReference type="NCBI Taxonomy" id="3158264"/>
    <lineage>
        <taxon>Bacteria</taxon>
        <taxon>Bacillati</taxon>
        <taxon>Actinomycetota</taxon>
        <taxon>Actinomycetes</taxon>
        <taxon>Nakamurellales</taxon>
        <taxon>Nakamurellaceae</taxon>
        <taxon>Nakamurella</taxon>
    </lineage>
</organism>
<dbReference type="Gene3D" id="3.30.565.10">
    <property type="entry name" value="Histidine kinase-like ATPase, C-terminal domain"/>
    <property type="match status" value="1"/>
</dbReference>
<evidence type="ECO:0000313" key="6">
    <source>
        <dbReference type="EMBL" id="XCG62390.1"/>
    </source>
</evidence>
<keyword evidence="3" id="KW-0808">Transferase</keyword>
<comment type="catalytic activity">
    <reaction evidence="1">
        <text>ATP + protein L-histidine = ADP + protein N-phospho-L-histidine.</text>
        <dbReference type="EC" id="2.7.13.3"/>
    </reaction>
</comment>
<evidence type="ECO:0000256" key="5">
    <source>
        <dbReference type="ARBA" id="ARBA00023012"/>
    </source>
</evidence>
<evidence type="ECO:0000256" key="1">
    <source>
        <dbReference type="ARBA" id="ARBA00000085"/>
    </source>
</evidence>
<dbReference type="GO" id="GO:0004673">
    <property type="term" value="F:protein histidine kinase activity"/>
    <property type="evidence" value="ECO:0007669"/>
    <property type="project" value="UniProtKB-EC"/>
</dbReference>